<evidence type="ECO:0000313" key="2">
    <source>
        <dbReference type="Proteomes" id="UP000752012"/>
    </source>
</evidence>
<dbReference type="Gene3D" id="3.30.530.20">
    <property type="match status" value="1"/>
</dbReference>
<sequence>MSSGTFYYGTIIDKPLQEVWDFFQSTDNLAAITTFPKITVKGSEKSEEGAEIELQMNFYAATLSWKSKISEVSEPNYFIDEGTAVPFPFKKWRHVHAFKTEPDGRTKMIDMVQFDASVPSAAVKLMLYGMFSDRKRKLNSLLGATE</sequence>
<accession>A0A969Q0B2</accession>
<proteinExistence type="predicted"/>
<evidence type="ECO:0000313" key="1">
    <source>
        <dbReference type="EMBL" id="NJP38807.1"/>
    </source>
</evidence>
<dbReference type="SUPFAM" id="SSF55961">
    <property type="entry name" value="Bet v1-like"/>
    <property type="match status" value="1"/>
</dbReference>
<gene>
    <name evidence="1" type="ORF">HCN83_14665</name>
</gene>
<dbReference type="Proteomes" id="UP000752012">
    <property type="component" value="Unassembled WGS sequence"/>
</dbReference>
<organism evidence="1 2">
    <name type="scientific">Alkalicoccus luteus</name>
    <dbReference type="NCBI Taxonomy" id="1237094"/>
    <lineage>
        <taxon>Bacteria</taxon>
        <taxon>Bacillati</taxon>
        <taxon>Bacillota</taxon>
        <taxon>Bacilli</taxon>
        <taxon>Bacillales</taxon>
        <taxon>Bacillaceae</taxon>
        <taxon>Alkalicoccus</taxon>
    </lineage>
</organism>
<evidence type="ECO:0008006" key="3">
    <source>
        <dbReference type="Google" id="ProtNLM"/>
    </source>
</evidence>
<dbReference type="InterPro" id="IPR023393">
    <property type="entry name" value="START-like_dom_sf"/>
</dbReference>
<reference evidence="1 2" key="1">
    <citation type="submission" date="2020-03" db="EMBL/GenBank/DDBJ databases">
        <title>Assessment of the enzymatic potential of alkaline-tolerant lipase obtained from Bacillus luteus H11 (technogenic soil) for the bioremediation of saline soils contaminated with petroleum substances.</title>
        <authorList>
            <person name="Kalwasinska A."/>
        </authorList>
    </citation>
    <scope>NUCLEOTIDE SEQUENCE [LARGE SCALE GENOMIC DNA]</scope>
    <source>
        <strain evidence="1 2">H11</strain>
    </source>
</reference>
<dbReference type="RefSeq" id="WP_168008656.1">
    <property type="nucleotide sequence ID" value="NZ_JAATHJ010000031.1"/>
</dbReference>
<keyword evidence="2" id="KW-1185">Reference proteome</keyword>
<comment type="caution">
    <text evidence="1">The sequence shown here is derived from an EMBL/GenBank/DDBJ whole genome shotgun (WGS) entry which is preliminary data.</text>
</comment>
<protein>
    <recommendedName>
        <fullName evidence="3">Ligand-binding SRPBCC domain-containing protein</fullName>
    </recommendedName>
</protein>
<name>A0A969Q0B2_9BACI</name>
<dbReference type="EMBL" id="JAATHJ010000031">
    <property type="protein sequence ID" value="NJP38807.1"/>
    <property type="molecule type" value="Genomic_DNA"/>
</dbReference>
<dbReference type="AlphaFoldDB" id="A0A969Q0B2"/>